<dbReference type="CDD" id="cd09008">
    <property type="entry name" value="MTAN"/>
    <property type="match status" value="1"/>
</dbReference>
<dbReference type="SUPFAM" id="SSF53167">
    <property type="entry name" value="Purine and uridine phosphorylases"/>
    <property type="match status" value="1"/>
</dbReference>
<keyword evidence="4 8" id="KW-0378">Hydrolase</keyword>
<evidence type="ECO:0000313" key="8">
    <source>
        <dbReference type="EMBL" id="PMC58895.1"/>
    </source>
</evidence>
<dbReference type="OrthoDB" id="9792278at2"/>
<feature type="domain" description="Nucleoside phosphorylase" evidence="7">
    <location>
        <begin position="3"/>
        <end position="227"/>
    </location>
</feature>
<dbReference type="FunFam" id="3.40.50.1580:FF:000001">
    <property type="entry name" value="MTA/SAH nucleosidase family protein"/>
    <property type="match status" value="1"/>
</dbReference>
<evidence type="ECO:0000256" key="4">
    <source>
        <dbReference type="ARBA" id="ARBA00022801"/>
    </source>
</evidence>
<comment type="caution">
    <text evidence="8">The sequence shown here is derived from an EMBL/GenBank/DDBJ whole genome shotgun (WGS) entry which is preliminary data.</text>
</comment>
<dbReference type="STRING" id="84521.SAMN04487994_101825"/>
<dbReference type="GO" id="GO:0019509">
    <property type="term" value="P:L-methionine salvage from methylthioadenosine"/>
    <property type="evidence" value="ECO:0007669"/>
    <property type="project" value="UniProtKB-UniPathway"/>
</dbReference>
<dbReference type="RefSeq" id="WP_092085145.1">
    <property type="nucleotide sequence ID" value="NZ_FNEL01000018.1"/>
</dbReference>
<dbReference type="Pfam" id="PF01048">
    <property type="entry name" value="PNP_UDP_1"/>
    <property type="match status" value="1"/>
</dbReference>
<keyword evidence="3" id="KW-0028">Amino-acid biosynthesis</keyword>
<keyword evidence="5" id="KW-0486">Methionine biosynthesis</keyword>
<keyword evidence="8" id="KW-0326">Glycosidase</keyword>
<evidence type="ECO:0000256" key="3">
    <source>
        <dbReference type="ARBA" id="ARBA00022605"/>
    </source>
</evidence>
<evidence type="ECO:0000256" key="1">
    <source>
        <dbReference type="ARBA" id="ARBA00004945"/>
    </source>
</evidence>
<dbReference type="GO" id="GO:0009164">
    <property type="term" value="P:nucleoside catabolic process"/>
    <property type="evidence" value="ECO:0007669"/>
    <property type="project" value="InterPro"/>
</dbReference>
<dbReference type="GO" id="GO:0008782">
    <property type="term" value="F:adenosylhomocysteine nucleosidase activity"/>
    <property type="evidence" value="ECO:0007669"/>
    <property type="project" value="UniProtKB-EC"/>
</dbReference>
<dbReference type="GO" id="GO:0019284">
    <property type="term" value="P:L-methionine salvage from S-adenosylmethionine"/>
    <property type="evidence" value="ECO:0007669"/>
    <property type="project" value="TreeGrafter"/>
</dbReference>
<accession>A0A1G8L9F1</accession>
<dbReference type="PANTHER" id="PTHR46832:SF1">
    <property type="entry name" value="5'-METHYLTHIOADENOSINE_S-ADENOSYLHOMOCYSTEINE NUCLEOSIDASE"/>
    <property type="match status" value="1"/>
</dbReference>
<dbReference type="UniPathway" id="UPA00904">
    <property type="reaction ID" value="UER00871"/>
</dbReference>
<dbReference type="NCBIfam" id="TIGR01704">
    <property type="entry name" value="MTA_SAH-Nsdase"/>
    <property type="match status" value="1"/>
</dbReference>
<proteinExistence type="predicted"/>
<gene>
    <name evidence="8" type="ORF">CJ205_02270</name>
</gene>
<comment type="catalytic activity">
    <reaction evidence="6">
        <text>5'-deoxyadenosine + H2O = 5-deoxy-D-ribose + adenine</text>
        <dbReference type="Rhea" id="RHEA:29859"/>
        <dbReference type="ChEBI" id="CHEBI:15377"/>
        <dbReference type="ChEBI" id="CHEBI:16708"/>
        <dbReference type="ChEBI" id="CHEBI:17319"/>
        <dbReference type="ChEBI" id="CHEBI:149540"/>
        <dbReference type="EC" id="3.2.2.9"/>
    </reaction>
    <physiologicalReaction direction="left-to-right" evidence="6">
        <dbReference type="Rhea" id="RHEA:29860"/>
    </physiologicalReaction>
</comment>
<reference evidence="8 9" key="1">
    <citation type="submission" date="2017-09" db="EMBL/GenBank/DDBJ databases">
        <title>Bacterial strain isolated from the female urinary microbiota.</title>
        <authorList>
            <person name="Thomas-White K."/>
            <person name="Kumar N."/>
            <person name="Forster S."/>
            <person name="Putonti C."/>
            <person name="Lawley T."/>
            <person name="Wolfe A.J."/>
        </authorList>
    </citation>
    <scope>NUCLEOTIDE SEQUENCE [LARGE SCALE GENOMIC DNA]</scope>
    <source>
        <strain evidence="8 9">UMB0852</strain>
    </source>
</reference>
<dbReference type="NCBIfam" id="NF004079">
    <property type="entry name" value="PRK05584.1"/>
    <property type="match status" value="1"/>
</dbReference>
<dbReference type="EC" id="3.2.2.9" evidence="2"/>
<dbReference type="AlphaFoldDB" id="A0A1G8L9F1"/>
<sequence>MTTIGIIGAMAEEVELLKERLENKQSVEKHSATYYTGQIAGINIVVVQSGIGKVNATISVATLVETFDVDLIINTGTAGALDEGLEVGDIVIANELIHHDVDVTGFDYEWGQMAGMPLAYYPTMQAMRLAQEACRLNGQEPILGLIVSGDQFVNSREHTEQIRGHFPTVRACDMESAAIAQASYVMDTSFIIIRAISDNANAIAPISFEDFVQLASRTSADLVYRFINLYATQSLEK</sequence>
<evidence type="ECO:0000256" key="5">
    <source>
        <dbReference type="ARBA" id="ARBA00023167"/>
    </source>
</evidence>
<keyword evidence="9" id="KW-1185">Reference proteome</keyword>
<dbReference type="Proteomes" id="UP000235682">
    <property type="component" value="Unassembled WGS sequence"/>
</dbReference>
<dbReference type="PANTHER" id="PTHR46832">
    <property type="entry name" value="5'-METHYLTHIOADENOSINE/S-ADENOSYLHOMOCYSTEINE NUCLEOSIDASE"/>
    <property type="match status" value="1"/>
</dbReference>
<dbReference type="GO" id="GO:0008930">
    <property type="term" value="F:methylthioadenosine nucleosidase activity"/>
    <property type="evidence" value="ECO:0007669"/>
    <property type="project" value="InterPro"/>
</dbReference>
<organism evidence="8 9">
    <name type="scientific">Dolosicoccus paucivorans</name>
    <dbReference type="NCBI Taxonomy" id="84521"/>
    <lineage>
        <taxon>Bacteria</taxon>
        <taxon>Bacillati</taxon>
        <taxon>Bacillota</taxon>
        <taxon>Bacilli</taxon>
        <taxon>Lactobacillales</taxon>
        <taxon>Aerococcaceae</taxon>
        <taxon>Dolosicoccus</taxon>
    </lineage>
</organism>
<dbReference type="EMBL" id="PNHE01000005">
    <property type="protein sequence ID" value="PMC58895.1"/>
    <property type="molecule type" value="Genomic_DNA"/>
</dbReference>
<evidence type="ECO:0000313" key="9">
    <source>
        <dbReference type="Proteomes" id="UP000235682"/>
    </source>
</evidence>
<evidence type="ECO:0000256" key="2">
    <source>
        <dbReference type="ARBA" id="ARBA00011974"/>
    </source>
</evidence>
<dbReference type="Gene3D" id="3.40.50.1580">
    <property type="entry name" value="Nucleoside phosphorylase domain"/>
    <property type="match status" value="1"/>
</dbReference>
<dbReference type="InterPro" id="IPR035994">
    <property type="entry name" value="Nucleoside_phosphorylase_sf"/>
</dbReference>
<dbReference type="InterPro" id="IPR010049">
    <property type="entry name" value="MTA_SAH_Nsdase"/>
</dbReference>
<evidence type="ECO:0000256" key="6">
    <source>
        <dbReference type="ARBA" id="ARBA00050313"/>
    </source>
</evidence>
<dbReference type="InterPro" id="IPR000845">
    <property type="entry name" value="Nucleoside_phosphorylase_d"/>
</dbReference>
<protein>
    <recommendedName>
        <fullName evidence="2">adenosylhomocysteine nucleosidase</fullName>
        <ecNumber evidence="2">3.2.2.9</ecNumber>
    </recommendedName>
</protein>
<dbReference type="GO" id="GO:0005829">
    <property type="term" value="C:cytosol"/>
    <property type="evidence" value="ECO:0007669"/>
    <property type="project" value="TreeGrafter"/>
</dbReference>
<name>A0A1G8L9F1_9LACT</name>
<evidence type="ECO:0000259" key="7">
    <source>
        <dbReference type="Pfam" id="PF01048"/>
    </source>
</evidence>
<comment type="pathway">
    <text evidence="1">Amino-acid biosynthesis; L-methionine biosynthesis via salvage pathway; S-methyl-5-thio-alpha-D-ribose 1-phosphate from S-methyl-5'-thioadenosine (hydrolase route): step 1/2.</text>
</comment>